<dbReference type="STRING" id="5722.A2FJ80"/>
<dbReference type="Proteomes" id="UP000001542">
    <property type="component" value="Unassembled WGS sequence"/>
</dbReference>
<keyword evidence="2" id="KW-0067">ATP-binding</keyword>
<dbReference type="SUPFAM" id="SSF56112">
    <property type="entry name" value="Protein kinase-like (PK-like)"/>
    <property type="match status" value="1"/>
</dbReference>
<sequence length="799" mass="94257">MEEFNSNSYVFDIDSFQKDYIILRYDDCEIFTAKFKENSQKFVIQTRKKAINTDDYMKNRSYMMNKLSKASIPYLLPIFGFINSENHATIYEYSNYKSLYLTLHCDPSPIILSSTQKMKIIICILQSLIKLHENGIVHQNIRTESILLDTNLLPKLIDCCENFYPEANDTQVDDFIGSPTWIAPEVFKTHKYTEKSDIYSFGIFLFEILADQKPYSGYSYKYIQELALKSSLKLPKSDFISQDFMRIIEKCCNINPETRPSATDIYNDIINNKIFIDGINEEEFLLFTKNLQENANQRPTLRNIRSTEESKPKINVFLENEINFDTKTDFSSFSMEIDDPYNKRSVQSIQILFSSTNENNFENNFSKIRELLKKKIPRETMTLILSEISSFLTRFPHFCEKFCEICFDFIPFFDISFASLTLSILLSVVKQVPQCFTQNIALIIMNHFFKFPKEILSIFSFYSYSFCFVDDPYPVLDVFINNAKHIISFVDVTEKYIRILFDLHSKFPEFRRKRGKYLFQIYFSLLFVCDVRTVRHSLSCLSILSDNVFLQDVVVRLLENPLTRKNSLNFLIVFCENLEFNQILFDSLIENIKYETSVLILCKLLEKGNYKFVVSDTKWLLNNKQTTENIYKVFLLLISKQNEREIIIKSPDFVPFLNRLCTTNNDEILYQISVLLQRFLNEEIIEQLRINHFVDRFVSLTAKCNEERIVLSCLQFICCLEEHSIGNEFHSICSNFKVWFSNEKSIVRKQTMKIALIFANDQKYREQMNNYKILDLMKDVHTDDESEKECVNQFLSLFE</sequence>
<organism evidence="4 5">
    <name type="scientific">Trichomonas vaginalis (strain ATCC PRA-98 / G3)</name>
    <dbReference type="NCBI Taxonomy" id="412133"/>
    <lineage>
        <taxon>Eukaryota</taxon>
        <taxon>Metamonada</taxon>
        <taxon>Parabasalia</taxon>
        <taxon>Trichomonadida</taxon>
        <taxon>Trichomonadidae</taxon>
        <taxon>Trichomonas</taxon>
    </lineage>
</organism>
<dbReference type="InParanoid" id="A2FJ80"/>
<keyword evidence="4" id="KW-0418">Kinase</keyword>
<dbReference type="GO" id="GO:0005737">
    <property type="term" value="C:cytoplasm"/>
    <property type="evidence" value="ECO:0000318"/>
    <property type="project" value="GO_Central"/>
</dbReference>
<evidence type="ECO:0000259" key="3">
    <source>
        <dbReference type="PROSITE" id="PS50011"/>
    </source>
</evidence>
<dbReference type="GO" id="GO:0004683">
    <property type="term" value="F:calcium/calmodulin-dependent protein kinase activity"/>
    <property type="evidence" value="ECO:0000318"/>
    <property type="project" value="GO_Central"/>
</dbReference>
<dbReference type="eggNOG" id="KOG0201">
    <property type="taxonomic scope" value="Eukaryota"/>
</dbReference>
<evidence type="ECO:0000313" key="4">
    <source>
        <dbReference type="EMBL" id="EAX95041.1"/>
    </source>
</evidence>
<gene>
    <name evidence="4" type="ORF">TVAG_034700</name>
</gene>
<dbReference type="KEGG" id="tva:4752782"/>
<dbReference type="SUPFAM" id="SSF48371">
    <property type="entry name" value="ARM repeat"/>
    <property type="match status" value="1"/>
</dbReference>
<dbReference type="PROSITE" id="PS50011">
    <property type="entry name" value="PROTEIN_KINASE_DOM"/>
    <property type="match status" value="1"/>
</dbReference>
<evidence type="ECO:0000313" key="5">
    <source>
        <dbReference type="Proteomes" id="UP000001542"/>
    </source>
</evidence>
<reference evidence="4" key="2">
    <citation type="journal article" date="2007" name="Science">
        <title>Draft genome sequence of the sexually transmitted pathogen Trichomonas vaginalis.</title>
        <authorList>
            <person name="Carlton J.M."/>
            <person name="Hirt R.P."/>
            <person name="Silva J.C."/>
            <person name="Delcher A.L."/>
            <person name="Schatz M."/>
            <person name="Zhao Q."/>
            <person name="Wortman J.R."/>
            <person name="Bidwell S.L."/>
            <person name="Alsmark U.C.M."/>
            <person name="Besteiro S."/>
            <person name="Sicheritz-Ponten T."/>
            <person name="Noel C.J."/>
            <person name="Dacks J.B."/>
            <person name="Foster P.G."/>
            <person name="Simillion C."/>
            <person name="Van de Peer Y."/>
            <person name="Miranda-Saavedra D."/>
            <person name="Barton G.J."/>
            <person name="Westrop G.D."/>
            <person name="Mueller S."/>
            <person name="Dessi D."/>
            <person name="Fiori P.L."/>
            <person name="Ren Q."/>
            <person name="Paulsen I."/>
            <person name="Zhang H."/>
            <person name="Bastida-Corcuera F.D."/>
            <person name="Simoes-Barbosa A."/>
            <person name="Brown M.T."/>
            <person name="Hayes R.D."/>
            <person name="Mukherjee M."/>
            <person name="Okumura C.Y."/>
            <person name="Schneider R."/>
            <person name="Smith A.J."/>
            <person name="Vanacova S."/>
            <person name="Villalvazo M."/>
            <person name="Haas B.J."/>
            <person name="Pertea M."/>
            <person name="Feldblyum T.V."/>
            <person name="Utterback T.R."/>
            <person name="Shu C.L."/>
            <person name="Osoegawa K."/>
            <person name="de Jong P.J."/>
            <person name="Hrdy I."/>
            <person name="Horvathova L."/>
            <person name="Zubacova Z."/>
            <person name="Dolezal P."/>
            <person name="Malik S.B."/>
            <person name="Logsdon J.M. Jr."/>
            <person name="Henze K."/>
            <person name="Gupta A."/>
            <person name="Wang C.C."/>
            <person name="Dunne R.L."/>
            <person name="Upcroft J.A."/>
            <person name="Upcroft P."/>
            <person name="White O."/>
            <person name="Salzberg S.L."/>
            <person name="Tang P."/>
            <person name="Chiu C.-H."/>
            <person name="Lee Y.-S."/>
            <person name="Embley T.M."/>
            <person name="Coombs G.H."/>
            <person name="Mottram J.C."/>
            <person name="Tachezy J."/>
            <person name="Fraser-Liggett C.M."/>
            <person name="Johnson P.J."/>
        </authorList>
    </citation>
    <scope>NUCLEOTIDE SEQUENCE [LARGE SCALE GENOMIC DNA]</scope>
    <source>
        <strain evidence="4">G3</strain>
    </source>
</reference>
<reference evidence="4" key="1">
    <citation type="submission" date="2006-10" db="EMBL/GenBank/DDBJ databases">
        <authorList>
            <person name="Amadeo P."/>
            <person name="Zhao Q."/>
            <person name="Wortman J."/>
            <person name="Fraser-Liggett C."/>
            <person name="Carlton J."/>
        </authorList>
    </citation>
    <scope>NUCLEOTIDE SEQUENCE</scope>
    <source>
        <strain evidence="4">G3</strain>
    </source>
</reference>
<evidence type="ECO:0000256" key="2">
    <source>
        <dbReference type="ARBA" id="ARBA00022840"/>
    </source>
</evidence>
<evidence type="ECO:0000256" key="1">
    <source>
        <dbReference type="ARBA" id="ARBA00022741"/>
    </source>
</evidence>
<keyword evidence="5" id="KW-1185">Reference proteome</keyword>
<dbReference type="InterPro" id="IPR016024">
    <property type="entry name" value="ARM-type_fold"/>
</dbReference>
<dbReference type="OrthoDB" id="1931471at2759"/>
<dbReference type="Pfam" id="PF00069">
    <property type="entry name" value="Pkinase"/>
    <property type="match status" value="1"/>
</dbReference>
<dbReference type="OMA" id="INSENHA"/>
<dbReference type="InterPro" id="IPR000719">
    <property type="entry name" value="Prot_kinase_dom"/>
</dbReference>
<dbReference type="GO" id="GO:0009931">
    <property type="term" value="F:calcium-dependent protein serine/threonine kinase activity"/>
    <property type="evidence" value="ECO:0000318"/>
    <property type="project" value="GO_Central"/>
</dbReference>
<name>A2FJ80_TRIV3</name>
<dbReference type="RefSeq" id="XP_001307971.1">
    <property type="nucleotide sequence ID" value="XM_001307970.1"/>
</dbReference>
<feature type="domain" description="Protein kinase" evidence="3">
    <location>
        <begin position="16"/>
        <end position="276"/>
    </location>
</feature>
<dbReference type="InterPro" id="IPR011009">
    <property type="entry name" value="Kinase-like_dom_sf"/>
</dbReference>
<dbReference type="VEuPathDB" id="TrichDB:TVAG_034700"/>
<dbReference type="PANTHER" id="PTHR27001:SF931">
    <property type="entry name" value="OS11G0664100 PROTEIN"/>
    <property type="match status" value="1"/>
</dbReference>
<dbReference type="PANTHER" id="PTHR27001">
    <property type="entry name" value="OS01G0253100 PROTEIN"/>
    <property type="match status" value="1"/>
</dbReference>
<accession>A2FJ80</accession>
<dbReference type="AlphaFoldDB" id="A2FJ80"/>
<dbReference type="GO" id="GO:0035556">
    <property type="term" value="P:intracellular signal transduction"/>
    <property type="evidence" value="ECO:0000318"/>
    <property type="project" value="GO_Central"/>
</dbReference>
<keyword evidence="4" id="KW-0808">Transferase</keyword>
<dbReference type="GO" id="GO:0005516">
    <property type="term" value="F:calmodulin binding"/>
    <property type="evidence" value="ECO:0000318"/>
    <property type="project" value="GO_Central"/>
</dbReference>
<proteinExistence type="predicted"/>
<dbReference type="GO" id="GO:0005524">
    <property type="term" value="F:ATP binding"/>
    <property type="evidence" value="ECO:0007669"/>
    <property type="project" value="UniProtKB-KW"/>
</dbReference>
<dbReference type="GO" id="GO:0005634">
    <property type="term" value="C:nucleus"/>
    <property type="evidence" value="ECO:0000318"/>
    <property type="project" value="GO_Central"/>
</dbReference>
<protein>
    <submittedName>
        <fullName evidence="4">TKL family protein kinase</fullName>
    </submittedName>
</protein>
<dbReference type="FunFam" id="1.10.510.10:FF:002958">
    <property type="entry name" value="TKL family protein kinase"/>
    <property type="match status" value="1"/>
</dbReference>
<dbReference type="SMR" id="A2FJ80"/>
<keyword evidence="1" id="KW-0547">Nucleotide-binding</keyword>
<dbReference type="EMBL" id="DS113826">
    <property type="protein sequence ID" value="EAX95041.1"/>
    <property type="molecule type" value="Genomic_DNA"/>
</dbReference>
<dbReference type="Gene3D" id="1.10.510.10">
    <property type="entry name" value="Transferase(Phosphotransferase) domain 1"/>
    <property type="match status" value="1"/>
</dbReference>
<dbReference type="VEuPathDB" id="TrichDB:TVAGG3_0440790"/>